<keyword evidence="14 15" id="KW-0472">Membrane</keyword>
<evidence type="ECO:0000256" key="4">
    <source>
        <dbReference type="ARBA" id="ARBA00022568"/>
    </source>
</evidence>
<dbReference type="Pfam" id="PF00122">
    <property type="entry name" value="E1-E2_ATPase"/>
    <property type="match status" value="1"/>
</dbReference>
<evidence type="ECO:0000256" key="9">
    <source>
        <dbReference type="ARBA" id="ARBA00022840"/>
    </source>
</evidence>
<dbReference type="Gene3D" id="1.20.1110.10">
    <property type="entry name" value="Calcium-transporting ATPase, transmembrane domain"/>
    <property type="match status" value="1"/>
</dbReference>
<dbReference type="SFLD" id="SFLDS00003">
    <property type="entry name" value="Haloacid_Dehalogenase"/>
    <property type="match status" value="1"/>
</dbReference>
<dbReference type="InterPro" id="IPR001757">
    <property type="entry name" value="P_typ_ATPase"/>
</dbReference>
<evidence type="ECO:0000256" key="3">
    <source>
        <dbReference type="ARBA" id="ARBA00022448"/>
    </source>
</evidence>
<dbReference type="Pfam" id="PF00689">
    <property type="entry name" value="Cation_ATPase_C"/>
    <property type="match status" value="1"/>
</dbReference>
<dbReference type="InterPro" id="IPR006068">
    <property type="entry name" value="ATPase_P-typ_cation-transptr_C"/>
</dbReference>
<evidence type="ECO:0000256" key="2">
    <source>
        <dbReference type="ARBA" id="ARBA00012790"/>
    </source>
</evidence>
<dbReference type="InterPro" id="IPR004014">
    <property type="entry name" value="ATPase_P-typ_cation-transptr_N"/>
</dbReference>
<evidence type="ECO:0000256" key="15">
    <source>
        <dbReference type="SAM" id="Phobius"/>
    </source>
</evidence>
<keyword evidence="18" id="KW-1185">Reference proteome</keyword>
<keyword evidence="10" id="KW-0460">Magnesium</keyword>
<dbReference type="InterPro" id="IPR006408">
    <property type="entry name" value="P-type_ATPase_IIB"/>
</dbReference>
<sequence>MYHVKGLSHQEVMTSRVAHGSNQISTVETETFWDKLIDNFKDPMIVILTVALVIVTLLALLGFAEWYEGIGIAAAVVLAALVATISEFKNEQTFQKLQEEASRIRVNVFRDNSVSVISIDDIVVGDMILLQPGDKIPADGSLIQGKVKVSQAALTGEPEARTKIPGAADTANLEDPHAVFRGTIIEDGEAVMEVQQVGDKTHLGKLAEGLKTDERPGPLRVKLAHLADRIALFGYIAAPLIAVVFMFKAIYLDNGGEAAAMAAYIANWHKLIYDLAIALILAVIIIVVAVPEGLPMMIAVVLAQNMRKLLKSNVLVRQLLGVETSGSLNLLFTDKTGTITKGQMETVGFLAVADEETGTAMIQYNSCEELPRKNAHLLDVSLRENTSCVVNCNANKESERIVGGNSTDRALLKFVRADIKECQYEEKSFEQVDELLFNSSRKFSAVRLQEKDGQRMTYLKGAPERILNKSSSFYNSQGNLTALLASKKEAIFKEIDSKGDKGFRLIGLALTEEDIPESLDDIEDHLCLLGFAMIRDDLRLDSAVTIKELHSAGIQVVMITGDRKGTAEAIAKDAGLISSAEDIILTSEEMTNISDEKLKGILPRLRVVARCFPSDKSRLVKIAQEMGMVVGMTGDGVNDSPALSAADIGFGLGSGTEVAKEASDIVVLDDNIRSIASAVHYGRTIYRSIQKFITFQLTVSVSAISITFLGPFLGFELPLTMIQLLWVNLIMDSLAALAFSGEPPLPEYMEEKPKKRDEKIITSSMWQSILFNGFFTTAICVSFLKADSIRGLFATEEIFMTAFFGVFVFLSNFNKFNVRVEGLNLFDHLAANKGFLKVVSMIFIIQVIITYIGGEVFRTVSLGIQDWFWVVVFSVGIIPFDLARKYLFSKHKKTV</sequence>
<dbReference type="SUPFAM" id="SSF56784">
    <property type="entry name" value="HAD-like"/>
    <property type="match status" value="1"/>
</dbReference>
<feature type="transmembrane region" description="Helical" evidence="15">
    <location>
        <begin position="834"/>
        <end position="854"/>
    </location>
</feature>
<feature type="transmembrane region" description="Helical" evidence="15">
    <location>
        <begin position="70"/>
        <end position="88"/>
    </location>
</feature>
<dbReference type="InterPro" id="IPR023299">
    <property type="entry name" value="ATPase_P-typ_cyto_dom_N"/>
</dbReference>
<feature type="transmembrane region" description="Helical" evidence="15">
    <location>
        <begin position="790"/>
        <end position="813"/>
    </location>
</feature>
<dbReference type="PANTHER" id="PTHR24093:SF477">
    <property type="entry name" value="CALCIUM-TRANSPORTING ATPASE"/>
    <property type="match status" value="1"/>
</dbReference>
<dbReference type="SMART" id="SM00831">
    <property type="entry name" value="Cation_ATPase_N"/>
    <property type="match status" value="1"/>
</dbReference>
<feature type="domain" description="Cation-transporting P-type ATPase N-terminal" evidence="16">
    <location>
        <begin position="1"/>
        <end position="60"/>
    </location>
</feature>
<dbReference type="Gene3D" id="2.70.150.10">
    <property type="entry name" value="Calcium-transporting ATPase, cytoplasmic transduction domain A"/>
    <property type="match status" value="1"/>
</dbReference>
<evidence type="ECO:0000256" key="5">
    <source>
        <dbReference type="ARBA" id="ARBA00022692"/>
    </source>
</evidence>
<dbReference type="Pfam" id="PF13246">
    <property type="entry name" value="Cation_ATPase"/>
    <property type="match status" value="1"/>
</dbReference>
<dbReference type="PROSITE" id="PS00154">
    <property type="entry name" value="ATPASE_E1_E2"/>
    <property type="match status" value="1"/>
</dbReference>
<evidence type="ECO:0000256" key="13">
    <source>
        <dbReference type="ARBA" id="ARBA00023065"/>
    </source>
</evidence>
<keyword evidence="8" id="KW-0106">Calcium</keyword>
<dbReference type="GO" id="GO:0005886">
    <property type="term" value="C:plasma membrane"/>
    <property type="evidence" value="ECO:0007669"/>
    <property type="project" value="TreeGrafter"/>
</dbReference>
<dbReference type="NCBIfam" id="TIGR01517">
    <property type="entry name" value="ATPase-IIB_Ca"/>
    <property type="match status" value="1"/>
</dbReference>
<keyword evidence="5 15" id="KW-0812">Transmembrane</keyword>
<evidence type="ECO:0000256" key="8">
    <source>
        <dbReference type="ARBA" id="ARBA00022837"/>
    </source>
</evidence>
<dbReference type="EMBL" id="NQJD01000003">
    <property type="protein sequence ID" value="TAA75859.1"/>
    <property type="molecule type" value="Genomic_DNA"/>
</dbReference>
<dbReference type="GO" id="GO:0046872">
    <property type="term" value="F:metal ion binding"/>
    <property type="evidence" value="ECO:0007669"/>
    <property type="project" value="UniProtKB-KW"/>
</dbReference>
<dbReference type="InterPro" id="IPR023214">
    <property type="entry name" value="HAD_sf"/>
</dbReference>
<dbReference type="SUPFAM" id="SSF81660">
    <property type="entry name" value="Metal cation-transporting ATPase, ATP-binding domain N"/>
    <property type="match status" value="1"/>
</dbReference>
<evidence type="ECO:0000256" key="10">
    <source>
        <dbReference type="ARBA" id="ARBA00022842"/>
    </source>
</evidence>
<dbReference type="PRINTS" id="PR00120">
    <property type="entry name" value="HATPASE"/>
</dbReference>
<dbReference type="GO" id="GO:0016887">
    <property type="term" value="F:ATP hydrolysis activity"/>
    <property type="evidence" value="ECO:0007669"/>
    <property type="project" value="InterPro"/>
</dbReference>
<dbReference type="PRINTS" id="PR00119">
    <property type="entry name" value="CATATPASE"/>
</dbReference>
<evidence type="ECO:0000256" key="11">
    <source>
        <dbReference type="ARBA" id="ARBA00022967"/>
    </source>
</evidence>
<dbReference type="SUPFAM" id="SSF81653">
    <property type="entry name" value="Calcium ATPase, transduction domain A"/>
    <property type="match status" value="1"/>
</dbReference>
<evidence type="ECO:0000256" key="12">
    <source>
        <dbReference type="ARBA" id="ARBA00022989"/>
    </source>
</evidence>
<dbReference type="GO" id="GO:0005388">
    <property type="term" value="F:P-type calcium transporter activity"/>
    <property type="evidence" value="ECO:0007669"/>
    <property type="project" value="UniProtKB-EC"/>
</dbReference>
<keyword evidence="3" id="KW-0813">Transport</keyword>
<keyword evidence="12 15" id="KW-1133">Transmembrane helix</keyword>
<dbReference type="InterPro" id="IPR018303">
    <property type="entry name" value="ATPase_P-typ_P_site"/>
</dbReference>
<dbReference type="Gene3D" id="3.40.50.1000">
    <property type="entry name" value="HAD superfamily/HAD-like"/>
    <property type="match status" value="1"/>
</dbReference>
<evidence type="ECO:0000256" key="14">
    <source>
        <dbReference type="ARBA" id="ARBA00023136"/>
    </source>
</evidence>
<feature type="transmembrane region" description="Helical" evidence="15">
    <location>
        <begin position="692"/>
        <end position="713"/>
    </location>
</feature>
<keyword evidence="7" id="KW-0547">Nucleotide-binding</keyword>
<comment type="caution">
    <text evidence="17">The sequence shown here is derived from an EMBL/GenBank/DDBJ whole genome shotgun (WGS) entry which is preliminary data.</text>
</comment>
<dbReference type="SFLD" id="SFLDG00002">
    <property type="entry name" value="C1.7:_P-type_atpase_like"/>
    <property type="match status" value="1"/>
</dbReference>
<feature type="transmembrane region" description="Helical" evidence="15">
    <location>
        <begin position="760"/>
        <end position="784"/>
    </location>
</feature>
<dbReference type="SUPFAM" id="SSF81665">
    <property type="entry name" value="Calcium ATPase, transmembrane domain M"/>
    <property type="match status" value="1"/>
</dbReference>
<dbReference type="InterPro" id="IPR059000">
    <property type="entry name" value="ATPase_P-type_domA"/>
</dbReference>
<evidence type="ECO:0000313" key="17">
    <source>
        <dbReference type="EMBL" id="TAA75859.1"/>
    </source>
</evidence>
<proteinExistence type="predicted"/>
<dbReference type="Pfam" id="PF00690">
    <property type="entry name" value="Cation_ATPase_N"/>
    <property type="match status" value="1"/>
</dbReference>
<dbReference type="AlphaFoldDB" id="A0A521G4A2"/>
<evidence type="ECO:0000259" key="16">
    <source>
        <dbReference type="SMART" id="SM00831"/>
    </source>
</evidence>
<dbReference type="EC" id="7.2.2.10" evidence="2"/>
<keyword evidence="13" id="KW-0406">Ion transport</keyword>
<keyword evidence="4" id="KW-0109">Calcium transport</keyword>
<feature type="transmembrane region" description="Helical" evidence="15">
    <location>
        <begin position="45"/>
        <end position="64"/>
    </location>
</feature>
<dbReference type="InterPro" id="IPR008250">
    <property type="entry name" value="ATPase_P-typ_transduc_dom_A_sf"/>
</dbReference>
<dbReference type="Proteomes" id="UP000316238">
    <property type="component" value="Unassembled WGS sequence"/>
</dbReference>
<dbReference type="InterPro" id="IPR023298">
    <property type="entry name" value="ATPase_P-typ_TM_dom_sf"/>
</dbReference>
<feature type="transmembrane region" description="Helical" evidence="15">
    <location>
        <begin position="230"/>
        <end position="251"/>
    </location>
</feature>
<evidence type="ECO:0000313" key="18">
    <source>
        <dbReference type="Proteomes" id="UP000316238"/>
    </source>
</evidence>
<dbReference type="SFLD" id="SFLDF00027">
    <property type="entry name" value="p-type_atpase"/>
    <property type="match status" value="1"/>
</dbReference>
<comment type="subcellular location">
    <subcellularLocation>
        <location evidence="1">Membrane</location>
        <topology evidence="1">Multi-pass membrane protein</topology>
    </subcellularLocation>
</comment>
<keyword evidence="6" id="KW-0479">Metal-binding</keyword>
<dbReference type="NCBIfam" id="TIGR01494">
    <property type="entry name" value="ATPase_P-type"/>
    <property type="match status" value="2"/>
</dbReference>
<gene>
    <name evidence="17" type="ORF">CDV28_10398</name>
</gene>
<dbReference type="PANTHER" id="PTHR24093">
    <property type="entry name" value="CATION TRANSPORTING ATPASE"/>
    <property type="match status" value="1"/>
</dbReference>
<reference evidence="17" key="1">
    <citation type="submission" date="2017-07" db="EMBL/GenBank/DDBJ databases">
        <title>The cable genome - Insights into the physiology and evolution of filamentous bacteria capable of sulfide oxidation via long distance electron transfer.</title>
        <authorList>
            <person name="Thorup C."/>
            <person name="Bjerg J.T."/>
            <person name="Schreiber L."/>
            <person name="Nielsen L.P."/>
            <person name="Kjeldsen K.U."/>
            <person name="Boesen T."/>
            <person name="Boggild A."/>
            <person name="Meysman F."/>
            <person name="Geelhoed J."/>
            <person name="Schramm A."/>
        </authorList>
    </citation>
    <scope>NUCLEOTIDE SEQUENCE [LARGE SCALE GENOMIC DNA]</scope>
    <source>
        <strain evidence="17">GS</strain>
    </source>
</reference>
<accession>A0A521G4A2</accession>
<dbReference type="InterPro" id="IPR036412">
    <property type="entry name" value="HAD-like_sf"/>
</dbReference>
<dbReference type="InterPro" id="IPR044492">
    <property type="entry name" value="P_typ_ATPase_HD_dom"/>
</dbReference>
<protein>
    <recommendedName>
        <fullName evidence="2">P-type Ca(2+) transporter</fullName>
        <ecNumber evidence="2">7.2.2.10</ecNumber>
    </recommendedName>
</protein>
<dbReference type="Gene3D" id="3.40.1110.10">
    <property type="entry name" value="Calcium-transporting ATPase, cytoplasmic domain N"/>
    <property type="match status" value="1"/>
</dbReference>
<name>A0A521G4A2_9BACT</name>
<evidence type="ECO:0000256" key="6">
    <source>
        <dbReference type="ARBA" id="ARBA00022723"/>
    </source>
</evidence>
<keyword evidence="9" id="KW-0067">ATP-binding</keyword>
<evidence type="ECO:0000256" key="7">
    <source>
        <dbReference type="ARBA" id="ARBA00022741"/>
    </source>
</evidence>
<feature type="transmembrane region" description="Helical" evidence="15">
    <location>
        <begin position="271"/>
        <end position="303"/>
    </location>
</feature>
<keyword evidence="11" id="KW-1278">Translocase</keyword>
<feature type="transmembrane region" description="Helical" evidence="15">
    <location>
        <begin position="719"/>
        <end position="739"/>
    </location>
</feature>
<organism evidence="17 18">
    <name type="scientific">Candidatus Electronema aureum</name>
    <dbReference type="NCBI Taxonomy" id="2005002"/>
    <lineage>
        <taxon>Bacteria</taxon>
        <taxon>Pseudomonadati</taxon>
        <taxon>Thermodesulfobacteriota</taxon>
        <taxon>Desulfobulbia</taxon>
        <taxon>Desulfobulbales</taxon>
        <taxon>Desulfobulbaceae</taxon>
        <taxon>Candidatus Electronema</taxon>
    </lineage>
</organism>
<feature type="transmembrane region" description="Helical" evidence="15">
    <location>
        <begin position="866"/>
        <end position="883"/>
    </location>
</feature>
<dbReference type="GO" id="GO:0005524">
    <property type="term" value="F:ATP binding"/>
    <property type="evidence" value="ECO:0007669"/>
    <property type="project" value="UniProtKB-KW"/>
</dbReference>
<evidence type="ECO:0000256" key="1">
    <source>
        <dbReference type="ARBA" id="ARBA00004141"/>
    </source>
</evidence>